<protein>
    <submittedName>
        <fullName evidence="2">Uncharacterized protein</fullName>
    </submittedName>
</protein>
<evidence type="ECO:0000256" key="1">
    <source>
        <dbReference type="SAM" id="Phobius"/>
    </source>
</evidence>
<name>A0A399SKX9_9BACT</name>
<reference evidence="3" key="1">
    <citation type="submission" date="2018-08" db="EMBL/GenBank/DDBJ databases">
        <title>Mucilaginibacter sp. MYSH2.</title>
        <authorList>
            <person name="Seo T."/>
        </authorList>
    </citation>
    <scope>NUCLEOTIDE SEQUENCE [LARGE SCALE GENOMIC DNA]</scope>
    <source>
        <strain evidence="3">KIRAN</strain>
    </source>
</reference>
<evidence type="ECO:0000313" key="3">
    <source>
        <dbReference type="Proteomes" id="UP000266005"/>
    </source>
</evidence>
<sequence>MNSVLKVYLLIYYFINLVLAYWAVGLSEQRNPLVVIFMVVGFWVFAVLVLLGLHLTGLVGFKKAMNKLGLVLATPLLPWVLMKMAGAW</sequence>
<feature type="transmembrane region" description="Helical" evidence="1">
    <location>
        <begin position="7"/>
        <end position="24"/>
    </location>
</feature>
<feature type="transmembrane region" description="Helical" evidence="1">
    <location>
        <begin position="68"/>
        <end position="86"/>
    </location>
</feature>
<keyword evidence="1" id="KW-0472">Membrane</keyword>
<feature type="transmembrane region" description="Helical" evidence="1">
    <location>
        <begin position="36"/>
        <end position="61"/>
    </location>
</feature>
<dbReference type="RefSeq" id="WP_119431003.1">
    <property type="nucleotide sequence ID" value="NZ_QWGE01000001.1"/>
</dbReference>
<proteinExistence type="predicted"/>
<gene>
    <name evidence="2" type="ORF">D1627_04665</name>
</gene>
<dbReference type="Proteomes" id="UP000266005">
    <property type="component" value="Unassembled WGS sequence"/>
</dbReference>
<keyword evidence="1" id="KW-1133">Transmembrane helix</keyword>
<organism evidence="2 3">
    <name type="scientific">Pontibacter oryzae</name>
    <dbReference type="NCBI Taxonomy" id="2304593"/>
    <lineage>
        <taxon>Bacteria</taxon>
        <taxon>Pseudomonadati</taxon>
        <taxon>Bacteroidota</taxon>
        <taxon>Cytophagia</taxon>
        <taxon>Cytophagales</taxon>
        <taxon>Hymenobacteraceae</taxon>
        <taxon>Pontibacter</taxon>
    </lineage>
</organism>
<dbReference type="AlphaFoldDB" id="A0A399SKX9"/>
<accession>A0A399SKX9</accession>
<evidence type="ECO:0000313" key="2">
    <source>
        <dbReference type="EMBL" id="RIJ43123.1"/>
    </source>
</evidence>
<dbReference type="EMBL" id="QWGE01000001">
    <property type="protein sequence ID" value="RIJ43123.1"/>
    <property type="molecule type" value="Genomic_DNA"/>
</dbReference>
<keyword evidence="1" id="KW-0812">Transmembrane</keyword>
<comment type="caution">
    <text evidence="2">The sequence shown here is derived from an EMBL/GenBank/DDBJ whole genome shotgun (WGS) entry which is preliminary data.</text>
</comment>
<keyword evidence="3" id="KW-1185">Reference proteome</keyword>